<dbReference type="SUPFAM" id="SSF52540">
    <property type="entry name" value="P-loop containing nucleoside triphosphate hydrolases"/>
    <property type="match status" value="1"/>
</dbReference>
<dbReference type="Proteomes" id="UP001597036">
    <property type="component" value="Unassembled WGS sequence"/>
</dbReference>
<dbReference type="GO" id="GO:0005524">
    <property type="term" value="F:ATP binding"/>
    <property type="evidence" value="ECO:0007669"/>
    <property type="project" value="UniProtKB-KW"/>
</dbReference>
<dbReference type="PANTHER" id="PTHR43335:SF4">
    <property type="entry name" value="ABC TRANSPORTER, ATP-BINDING PROTEIN"/>
    <property type="match status" value="1"/>
</dbReference>
<evidence type="ECO:0000256" key="4">
    <source>
        <dbReference type="ARBA" id="ARBA00022840"/>
    </source>
</evidence>
<dbReference type="InterPro" id="IPR022501">
    <property type="entry name" value="ABC_Gallidermin_ATP-bd"/>
</dbReference>
<name>A0ABW2Y906_9BIFI</name>
<dbReference type="RefSeq" id="WP_377939004.1">
    <property type="nucleotide sequence ID" value="NZ_JBHTHQ010000021.1"/>
</dbReference>
<dbReference type="Pfam" id="PF00005">
    <property type="entry name" value="ABC_tran"/>
    <property type="match status" value="1"/>
</dbReference>
<dbReference type="NCBIfam" id="TIGR03740">
    <property type="entry name" value="galliderm_ABC"/>
    <property type="match status" value="1"/>
</dbReference>
<dbReference type="InterPro" id="IPR017871">
    <property type="entry name" value="ABC_transporter-like_CS"/>
</dbReference>
<dbReference type="InterPro" id="IPR003593">
    <property type="entry name" value="AAA+_ATPase"/>
</dbReference>
<sequence>MDYALRTHNLVKKFRKQIAVSSLNLEVPEGSIYGLLGPNGAGKSTTLKMIAGMIHPTSGSIEVQGHNWTRDDLYTIGSLIEQPALYAHLTARENLEVRALLLGIDKQRIDEVLKTVDLTTTGSKKVGQFSLGMKQRLGIALALLTHPHLLILDEPTNGLDPVGIEDLRRLIQSFPAQGITVIISSHILSEISKVANYVGIIAEGCLVHQSTLTEDMDLEQIFMSSVREAHTASLQNR</sequence>
<dbReference type="PANTHER" id="PTHR43335">
    <property type="entry name" value="ABC TRANSPORTER, ATP-BINDING PROTEIN"/>
    <property type="match status" value="1"/>
</dbReference>
<dbReference type="CDD" id="cd03268">
    <property type="entry name" value="ABC_BcrA_bacitracin_resist"/>
    <property type="match status" value="1"/>
</dbReference>
<evidence type="ECO:0000259" key="5">
    <source>
        <dbReference type="PROSITE" id="PS50893"/>
    </source>
</evidence>
<accession>A0ABW2Y906</accession>
<dbReference type="InterPro" id="IPR027417">
    <property type="entry name" value="P-loop_NTPase"/>
</dbReference>
<comment type="similarity">
    <text evidence="1">Belongs to the ABC transporter superfamily.</text>
</comment>
<keyword evidence="7" id="KW-1185">Reference proteome</keyword>
<keyword evidence="4 6" id="KW-0067">ATP-binding</keyword>
<evidence type="ECO:0000256" key="3">
    <source>
        <dbReference type="ARBA" id="ARBA00022741"/>
    </source>
</evidence>
<reference evidence="7" key="1">
    <citation type="journal article" date="2019" name="Int. J. Syst. Evol. Microbiol.">
        <title>The Global Catalogue of Microorganisms (GCM) 10K type strain sequencing project: providing services to taxonomists for standard genome sequencing and annotation.</title>
        <authorList>
            <consortium name="The Broad Institute Genomics Platform"/>
            <consortium name="The Broad Institute Genome Sequencing Center for Infectious Disease"/>
            <person name="Wu L."/>
            <person name="Ma J."/>
        </authorList>
    </citation>
    <scope>NUCLEOTIDE SEQUENCE [LARGE SCALE GENOMIC DNA]</scope>
    <source>
        <strain evidence="7">CCM 8604</strain>
    </source>
</reference>
<dbReference type="PROSITE" id="PS00211">
    <property type="entry name" value="ABC_TRANSPORTER_1"/>
    <property type="match status" value="1"/>
</dbReference>
<dbReference type="Gene3D" id="3.40.50.300">
    <property type="entry name" value="P-loop containing nucleotide triphosphate hydrolases"/>
    <property type="match status" value="1"/>
</dbReference>
<protein>
    <submittedName>
        <fullName evidence="6">Lantibiotic protection ABC transporter ATP-binding protein</fullName>
    </submittedName>
</protein>
<keyword evidence="2" id="KW-0813">Transport</keyword>
<evidence type="ECO:0000256" key="1">
    <source>
        <dbReference type="ARBA" id="ARBA00005417"/>
    </source>
</evidence>
<organism evidence="6 7">
    <name type="scientific">Alloscardovia venturai</name>
    <dbReference type="NCBI Taxonomy" id="1769421"/>
    <lineage>
        <taxon>Bacteria</taxon>
        <taxon>Bacillati</taxon>
        <taxon>Actinomycetota</taxon>
        <taxon>Actinomycetes</taxon>
        <taxon>Bifidobacteriales</taxon>
        <taxon>Bifidobacteriaceae</taxon>
        <taxon>Alloscardovia</taxon>
    </lineage>
</organism>
<gene>
    <name evidence="6" type="ORF">ACFQY8_06095</name>
</gene>
<comment type="caution">
    <text evidence="6">The sequence shown here is derived from an EMBL/GenBank/DDBJ whole genome shotgun (WGS) entry which is preliminary data.</text>
</comment>
<keyword evidence="3" id="KW-0547">Nucleotide-binding</keyword>
<evidence type="ECO:0000313" key="6">
    <source>
        <dbReference type="EMBL" id="MFD0705313.1"/>
    </source>
</evidence>
<evidence type="ECO:0000313" key="7">
    <source>
        <dbReference type="Proteomes" id="UP001597036"/>
    </source>
</evidence>
<feature type="domain" description="ABC transporter" evidence="5">
    <location>
        <begin position="5"/>
        <end position="228"/>
    </location>
</feature>
<evidence type="ECO:0000256" key="2">
    <source>
        <dbReference type="ARBA" id="ARBA00022448"/>
    </source>
</evidence>
<proteinExistence type="inferred from homology"/>
<dbReference type="EMBL" id="JBHTHQ010000021">
    <property type="protein sequence ID" value="MFD0705313.1"/>
    <property type="molecule type" value="Genomic_DNA"/>
</dbReference>
<dbReference type="SMART" id="SM00382">
    <property type="entry name" value="AAA"/>
    <property type="match status" value="1"/>
</dbReference>
<dbReference type="InterPro" id="IPR003439">
    <property type="entry name" value="ABC_transporter-like_ATP-bd"/>
</dbReference>
<dbReference type="PROSITE" id="PS50893">
    <property type="entry name" value="ABC_TRANSPORTER_2"/>
    <property type="match status" value="1"/>
</dbReference>